<keyword evidence="3" id="KW-1185">Reference proteome</keyword>
<sequence length="699" mass="78179">MDMANLPETRGEKRKYVFDEDATLQLSKRVILKYNKDGAPVAASGTPAEDATSSSSVFVTLKYNKVDPRNRTSVPTSTRHNSPPSRDQIEQLADPVDIRPAPIKRAVPLKLTFGKQRQFKDSSQAASQRSKSVLPPAIYGKSANNKVKLRFGWLSNAPSIHKDRQAPSATLGDLPVEILGMIAWKGLNPSLPLVCRSVFQKLGHMKDLRFDMTMLIFCDWVPVRSDLQEMKDSSGNVLDRTTLLPFRSSIAKRVTPFCDFVQRAAIQRQLGEAAWCTIAYLRQAAQKVVTTVLTHGWSESDFSGQDKEKYLQILNSPGDHFTHRAYRADFETADGLHEFTCYSVYEISIECTQTDQEGACAGTVGCLGDRMVSGPVFELPPVPDRILRAANNEDKKAAMRFYQSQGDPRNVSIHPDWTAKQFYHLGARDAIFSAVRDGHGDLLQMALNETCNGLCCKKVHWKVSGQHLLLLLAACGHFESAAGLKNSFDRSCHYQMLLDKNGRYAGKRVANDWDFEDGVTEGPALAEGPFKACVLTLADEAAYARDDHTAMKLLEWWTSNEKGCKLGRKHGVSYCTRPKWHEPGYAAEDDSASDSDSDDGFDVMAEPLSEADQVKEDWRTTNQHALEQANENVGIRVRRLERLSQELKTLKNKKPRGTGRQRLRRAALTGSTGWDEMSPELEEYLARRQEAVLRSSNEQ</sequence>
<dbReference type="RefSeq" id="XP_064728189.1">
    <property type="nucleotide sequence ID" value="XM_064875925.1"/>
</dbReference>
<name>A0ABR0RIR0_9EURO</name>
<dbReference type="EMBL" id="JAVHJV010000009">
    <property type="protein sequence ID" value="KAK5940099.1"/>
    <property type="molecule type" value="Genomic_DNA"/>
</dbReference>
<proteinExistence type="predicted"/>
<evidence type="ECO:0000256" key="1">
    <source>
        <dbReference type="SAM" id="MobiDB-lite"/>
    </source>
</evidence>
<feature type="compositionally biased region" description="Polar residues" evidence="1">
    <location>
        <begin position="71"/>
        <end position="85"/>
    </location>
</feature>
<evidence type="ECO:0000313" key="2">
    <source>
        <dbReference type="EMBL" id="KAK5940099.1"/>
    </source>
</evidence>
<gene>
    <name evidence="2" type="ORF">PMZ80_007517</name>
</gene>
<evidence type="ECO:0000313" key="3">
    <source>
        <dbReference type="Proteomes" id="UP001334248"/>
    </source>
</evidence>
<accession>A0ABR0RIR0</accession>
<protein>
    <submittedName>
        <fullName evidence="2">Uncharacterized protein</fullName>
    </submittedName>
</protein>
<organism evidence="2 3">
    <name type="scientific">Knufia obscura</name>
    <dbReference type="NCBI Taxonomy" id="1635080"/>
    <lineage>
        <taxon>Eukaryota</taxon>
        <taxon>Fungi</taxon>
        <taxon>Dikarya</taxon>
        <taxon>Ascomycota</taxon>
        <taxon>Pezizomycotina</taxon>
        <taxon>Eurotiomycetes</taxon>
        <taxon>Chaetothyriomycetidae</taxon>
        <taxon>Chaetothyriales</taxon>
        <taxon>Trichomeriaceae</taxon>
        <taxon>Knufia</taxon>
    </lineage>
</organism>
<dbReference type="Proteomes" id="UP001334248">
    <property type="component" value="Unassembled WGS sequence"/>
</dbReference>
<feature type="compositionally biased region" description="Basic residues" evidence="1">
    <location>
        <begin position="653"/>
        <end position="665"/>
    </location>
</feature>
<reference evidence="2 3" key="1">
    <citation type="journal article" date="2023" name="Res Sq">
        <title>Genomic and morphological characterization of Knufia obscura isolated from the Mars 2020 spacecraft assembly facility.</title>
        <authorList>
            <person name="Chander A.M."/>
            <person name="Teixeira M.M."/>
            <person name="Singh N.K."/>
            <person name="Williams M.P."/>
            <person name="Parker C.W."/>
            <person name="Leo P."/>
            <person name="Stajich J.E."/>
            <person name="Torok T."/>
            <person name="Tighe S."/>
            <person name="Mason C.E."/>
            <person name="Venkateswaran K."/>
        </authorList>
    </citation>
    <scope>NUCLEOTIDE SEQUENCE [LARGE SCALE GENOMIC DNA]</scope>
    <source>
        <strain evidence="2 3">CCFEE 5817</strain>
    </source>
</reference>
<feature type="region of interest" description="Disordered" evidence="1">
    <location>
        <begin position="653"/>
        <end position="677"/>
    </location>
</feature>
<comment type="caution">
    <text evidence="2">The sequence shown here is derived from an EMBL/GenBank/DDBJ whole genome shotgun (WGS) entry which is preliminary data.</text>
</comment>
<dbReference type="GeneID" id="90000966"/>
<feature type="region of interest" description="Disordered" evidence="1">
    <location>
        <begin position="68"/>
        <end position="92"/>
    </location>
</feature>